<evidence type="ECO:0000256" key="5">
    <source>
        <dbReference type="SAM" id="SignalP"/>
    </source>
</evidence>
<gene>
    <name evidence="7" type="primary">sodC</name>
    <name evidence="7" type="ORF">GCM10008986_29360</name>
</gene>
<feature type="signal peptide" evidence="5">
    <location>
        <begin position="1"/>
        <end position="23"/>
    </location>
</feature>
<feature type="domain" description="Superoxide dismutase copper/zinc binding" evidence="6">
    <location>
        <begin position="43"/>
        <end position="174"/>
    </location>
</feature>
<dbReference type="InterPro" id="IPR036423">
    <property type="entry name" value="SOD-like_Cu/Zn_dom_sf"/>
</dbReference>
<dbReference type="Proteomes" id="UP001500880">
    <property type="component" value="Unassembled WGS sequence"/>
</dbReference>
<dbReference type="InterPro" id="IPR001424">
    <property type="entry name" value="SOD_Cu_Zn_dom"/>
</dbReference>
<evidence type="ECO:0000256" key="1">
    <source>
        <dbReference type="ARBA" id="ARBA00010457"/>
    </source>
</evidence>
<comment type="similarity">
    <text evidence="1 3">Belongs to the Cu-Zn superoxide dismutase family.</text>
</comment>
<feature type="chain" id="PRO_5047004694" description="Superoxide dismutase [Cu-Zn]" evidence="5">
    <location>
        <begin position="24"/>
        <end position="197"/>
    </location>
</feature>
<dbReference type="SUPFAM" id="SSF49329">
    <property type="entry name" value="Cu,Zn superoxide dismutase-like"/>
    <property type="match status" value="1"/>
</dbReference>
<dbReference type="InterPro" id="IPR018152">
    <property type="entry name" value="SOD_Cu/Zn_BS"/>
</dbReference>
<comment type="caution">
    <text evidence="7">The sequence shown here is derived from an EMBL/GenBank/DDBJ whole genome shotgun (WGS) entry which is preliminary data.</text>
</comment>
<evidence type="ECO:0000256" key="2">
    <source>
        <dbReference type="ARBA" id="ARBA00024900"/>
    </source>
</evidence>
<feature type="region of interest" description="Disordered" evidence="4">
    <location>
        <begin position="152"/>
        <end position="197"/>
    </location>
</feature>
<evidence type="ECO:0000256" key="4">
    <source>
        <dbReference type="SAM" id="MobiDB-lite"/>
    </source>
</evidence>
<dbReference type="EC" id="1.15.1.1" evidence="3"/>
<dbReference type="PANTHER" id="PTHR10003">
    <property type="entry name" value="SUPEROXIDE DISMUTASE CU-ZN -RELATED"/>
    <property type="match status" value="1"/>
</dbReference>
<dbReference type="InterPro" id="IPR024134">
    <property type="entry name" value="SOD_Cu/Zn_/chaperone"/>
</dbReference>
<protein>
    <recommendedName>
        <fullName evidence="3">Superoxide dismutase [Cu-Zn]</fullName>
        <ecNumber evidence="3">1.15.1.1</ecNumber>
    </recommendedName>
</protein>
<reference evidence="7 8" key="1">
    <citation type="journal article" date="2019" name="Int. J. Syst. Evol. Microbiol.">
        <title>The Global Catalogue of Microorganisms (GCM) 10K type strain sequencing project: providing services to taxonomists for standard genome sequencing and annotation.</title>
        <authorList>
            <consortium name="The Broad Institute Genomics Platform"/>
            <consortium name="The Broad Institute Genome Sequencing Center for Infectious Disease"/>
            <person name="Wu L."/>
            <person name="Ma J."/>
        </authorList>
    </citation>
    <scope>NUCLEOTIDE SEQUENCE [LARGE SCALE GENOMIC DNA]</scope>
    <source>
        <strain evidence="7 8">JCM 12389</strain>
    </source>
</reference>
<dbReference type="PROSITE" id="PS00332">
    <property type="entry name" value="SOD_CU_ZN_2"/>
    <property type="match status" value="1"/>
</dbReference>
<organism evidence="7 8">
    <name type="scientific">Salinibacillus aidingensis</name>
    <dbReference type="NCBI Taxonomy" id="237684"/>
    <lineage>
        <taxon>Bacteria</taxon>
        <taxon>Bacillati</taxon>
        <taxon>Bacillota</taxon>
        <taxon>Bacilli</taxon>
        <taxon>Bacillales</taxon>
        <taxon>Bacillaceae</taxon>
        <taxon>Salinibacillus</taxon>
    </lineage>
</organism>
<comment type="catalytic activity">
    <reaction evidence="3">
        <text>2 superoxide + 2 H(+) = H2O2 + O2</text>
        <dbReference type="Rhea" id="RHEA:20696"/>
        <dbReference type="ChEBI" id="CHEBI:15378"/>
        <dbReference type="ChEBI" id="CHEBI:15379"/>
        <dbReference type="ChEBI" id="CHEBI:16240"/>
        <dbReference type="ChEBI" id="CHEBI:18421"/>
        <dbReference type="EC" id="1.15.1.1"/>
    </reaction>
</comment>
<evidence type="ECO:0000313" key="7">
    <source>
        <dbReference type="EMBL" id="GAA0500204.1"/>
    </source>
</evidence>
<keyword evidence="3" id="KW-0862">Zinc</keyword>
<keyword evidence="5" id="KW-0732">Signal</keyword>
<feature type="compositionally biased region" description="Polar residues" evidence="4">
    <location>
        <begin position="177"/>
        <end position="187"/>
    </location>
</feature>
<keyword evidence="3" id="KW-0560">Oxidoreductase</keyword>
<comment type="function">
    <text evidence="2">Destroys radicals which are normally produced within the cells and which are toxic to biological systems. May play a role in favoring mycobacterial survival in phagocytes.</text>
</comment>
<dbReference type="Gene3D" id="2.60.40.200">
    <property type="entry name" value="Superoxide dismutase, copper/zinc binding domain"/>
    <property type="match status" value="1"/>
</dbReference>
<dbReference type="Pfam" id="PF00080">
    <property type="entry name" value="Sod_Cu"/>
    <property type="match status" value="1"/>
</dbReference>
<dbReference type="PROSITE" id="PS51257">
    <property type="entry name" value="PROKAR_LIPOPROTEIN"/>
    <property type="match status" value="1"/>
</dbReference>
<comment type="cofactor">
    <cofactor evidence="3">
        <name>Zn(2+)</name>
        <dbReference type="ChEBI" id="CHEBI:29105"/>
    </cofactor>
    <text evidence="3">Binds 1 zinc ion per subunit.</text>
</comment>
<comment type="cofactor">
    <cofactor evidence="3">
        <name>Cu cation</name>
        <dbReference type="ChEBI" id="CHEBI:23378"/>
    </cofactor>
    <text evidence="3">Binds 1 copper ion per subunit.</text>
</comment>
<keyword evidence="3" id="KW-0479">Metal-binding</keyword>
<accession>A0ABN1BLE1</accession>
<keyword evidence="8" id="KW-1185">Reference proteome</keyword>
<keyword evidence="3" id="KW-0186">Copper</keyword>
<sequence>MFVVKYVRTLFMFLILMALTACQDESRSPIEIDMYNPDGDSLGKATLAEDPNGVKITLNLSGLKPGLHGIHVHEFPKCDGPDFKSAGNHLNPDSKLHGLMHPEGPHLGDMPNIEADPDGKLSDVEVTVQEATLKDGKKSLLKGEGTSLIITEEQDDGITQPAGNSGKRMACGKITLGESNESETPSNPADDGPQKEE</sequence>
<dbReference type="CDD" id="cd00305">
    <property type="entry name" value="Cu-Zn_Superoxide_Dismutase"/>
    <property type="match status" value="1"/>
</dbReference>
<dbReference type="EMBL" id="BAAADO010000006">
    <property type="protein sequence ID" value="GAA0500204.1"/>
    <property type="molecule type" value="Genomic_DNA"/>
</dbReference>
<evidence type="ECO:0000256" key="3">
    <source>
        <dbReference type="RuleBase" id="RU000393"/>
    </source>
</evidence>
<name>A0ABN1BLE1_9BACI</name>
<proteinExistence type="inferred from homology"/>
<evidence type="ECO:0000259" key="6">
    <source>
        <dbReference type="Pfam" id="PF00080"/>
    </source>
</evidence>
<evidence type="ECO:0000313" key="8">
    <source>
        <dbReference type="Proteomes" id="UP001500880"/>
    </source>
</evidence>